<gene>
    <name evidence="1" type="ORF">KY290_028394</name>
</gene>
<proteinExistence type="predicted"/>
<reference evidence="1 2" key="1">
    <citation type="journal article" date="2021" name="bioRxiv">
        <title>Chromosome-scale and haplotype-resolved genome assembly of a tetraploid potato cultivar.</title>
        <authorList>
            <person name="Sun H."/>
            <person name="Jiao W.-B."/>
            <person name="Krause K."/>
            <person name="Campoy J.A."/>
            <person name="Goel M."/>
            <person name="Folz-Donahue K."/>
            <person name="Kukat C."/>
            <person name="Huettel B."/>
            <person name="Schneeberger K."/>
        </authorList>
    </citation>
    <scope>NUCLEOTIDE SEQUENCE [LARGE SCALE GENOMIC DNA]</scope>
    <source>
        <strain evidence="1">SolTubOtavaFocal</strain>
        <tissue evidence="1">Leaves</tissue>
    </source>
</reference>
<protein>
    <recommendedName>
        <fullName evidence="3">DUF4283 domain-containing protein</fullName>
    </recommendedName>
</protein>
<evidence type="ECO:0008006" key="3">
    <source>
        <dbReference type="Google" id="ProtNLM"/>
    </source>
</evidence>
<keyword evidence="2" id="KW-1185">Reference proteome</keyword>
<dbReference type="InterPro" id="IPR040256">
    <property type="entry name" value="At4g02000-like"/>
</dbReference>
<evidence type="ECO:0000313" key="1">
    <source>
        <dbReference type="EMBL" id="KAH0749162.1"/>
    </source>
</evidence>
<sequence>MVYKSNLKYFHGQLASIRKKRHQELLFGYLFQTCRQSFLQNNPYCQLPRLLVIKSIAVDKATQDKSRPSMARVKVEFDLLANLPHRMRIQYVDEKTGKSVEQFQKFDLPFYCNYCKHQGHNESECQLLLGNNAGINQEEVSKVGSEIKKYHDDAWEILDEKRAGNKSLVVDKSGVHDQIDSKIVDDVHSSGNKVGATETLEKKLNDNQLSLTTNPTLAHIDDEGQNNAATIVASTIDDEHQLNGTRGDVGLFEKSGHPLVINATVELALDPKSAKVVADGGKHDAQGVESVEFG</sequence>
<dbReference type="PANTHER" id="PTHR31286">
    <property type="entry name" value="GLYCINE-RICH CELL WALL STRUCTURAL PROTEIN 1.8-LIKE"/>
    <property type="match status" value="1"/>
</dbReference>
<comment type="caution">
    <text evidence="1">The sequence shown here is derived from an EMBL/GenBank/DDBJ whole genome shotgun (WGS) entry which is preliminary data.</text>
</comment>
<dbReference type="PANTHER" id="PTHR31286:SF104">
    <property type="entry name" value="PEROXIDASE"/>
    <property type="match status" value="1"/>
</dbReference>
<dbReference type="Proteomes" id="UP000826656">
    <property type="component" value="Unassembled WGS sequence"/>
</dbReference>
<accession>A0ABQ7UHS9</accession>
<evidence type="ECO:0000313" key="2">
    <source>
        <dbReference type="Proteomes" id="UP000826656"/>
    </source>
</evidence>
<organism evidence="1 2">
    <name type="scientific">Solanum tuberosum</name>
    <name type="common">Potato</name>
    <dbReference type="NCBI Taxonomy" id="4113"/>
    <lineage>
        <taxon>Eukaryota</taxon>
        <taxon>Viridiplantae</taxon>
        <taxon>Streptophyta</taxon>
        <taxon>Embryophyta</taxon>
        <taxon>Tracheophyta</taxon>
        <taxon>Spermatophyta</taxon>
        <taxon>Magnoliopsida</taxon>
        <taxon>eudicotyledons</taxon>
        <taxon>Gunneridae</taxon>
        <taxon>Pentapetalae</taxon>
        <taxon>asterids</taxon>
        <taxon>lamiids</taxon>
        <taxon>Solanales</taxon>
        <taxon>Solanaceae</taxon>
        <taxon>Solanoideae</taxon>
        <taxon>Solaneae</taxon>
        <taxon>Solanum</taxon>
    </lineage>
</organism>
<name>A0ABQ7UHS9_SOLTU</name>
<dbReference type="EMBL" id="JAIVGD010000019">
    <property type="protein sequence ID" value="KAH0749162.1"/>
    <property type="molecule type" value="Genomic_DNA"/>
</dbReference>